<dbReference type="InterPro" id="IPR036388">
    <property type="entry name" value="WH-like_DNA-bd_sf"/>
</dbReference>
<protein>
    <submittedName>
        <fullName evidence="6">LysR family transcriptional regulator</fullName>
    </submittedName>
</protein>
<keyword evidence="4" id="KW-0804">Transcription</keyword>
<dbReference type="GO" id="GO:0003677">
    <property type="term" value="F:DNA binding"/>
    <property type="evidence" value="ECO:0007669"/>
    <property type="project" value="UniProtKB-KW"/>
</dbReference>
<keyword evidence="2" id="KW-0805">Transcription regulation</keyword>
<evidence type="ECO:0000259" key="5">
    <source>
        <dbReference type="PROSITE" id="PS50931"/>
    </source>
</evidence>
<dbReference type="PROSITE" id="PS50931">
    <property type="entry name" value="HTH_LYSR"/>
    <property type="match status" value="1"/>
</dbReference>
<keyword evidence="7" id="KW-1185">Reference proteome</keyword>
<proteinExistence type="inferred from homology"/>
<dbReference type="InterPro" id="IPR000847">
    <property type="entry name" value="LysR_HTH_N"/>
</dbReference>
<dbReference type="GO" id="GO:0003700">
    <property type="term" value="F:DNA-binding transcription factor activity"/>
    <property type="evidence" value="ECO:0007669"/>
    <property type="project" value="InterPro"/>
</dbReference>
<evidence type="ECO:0000313" key="7">
    <source>
        <dbReference type="Proteomes" id="UP001139028"/>
    </source>
</evidence>
<evidence type="ECO:0000256" key="3">
    <source>
        <dbReference type="ARBA" id="ARBA00023125"/>
    </source>
</evidence>
<dbReference type="Pfam" id="PF00126">
    <property type="entry name" value="HTH_1"/>
    <property type="match status" value="1"/>
</dbReference>
<dbReference type="Pfam" id="PF03466">
    <property type="entry name" value="LysR_substrate"/>
    <property type="match status" value="1"/>
</dbReference>
<dbReference type="InterPro" id="IPR050389">
    <property type="entry name" value="LysR-type_TF"/>
</dbReference>
<dbReference type="PRINTS" id="PR00039">
    <property type="entry name" value="HTHLYSR"/>
</dbReference>
<evidence type="ECO:0000256" key="1">
    <source>
        <dbReference type="ARBA" id="ARBA00009437"/>
    </source>
</evidence>
<sequence>MIKNLEINHLKTLKALFEFGSLSRASEHLRISQQAVSSQLKKIRELVGDNLFVRTGHGVAPTNYARLIEPQVYRVLTLLNEIPAPNDVDLKNVHRTLVISATDYTQKIILSELLDELRNHAPKTRLVVTNIESATLTQKMHQGEIDLAFTSEGYVPEGLEAVSLFTEKYLCVTTNKKPSSAGVLSLDELVSYGFIITSPGVGGLKGSADYWFEKQGFQRDVVISVPSFFMAKEYLKKTDAVGFIPSRLLPEKGLSEIFLEKYPPGYEVVAAFHPGARHDPLLNWLIDKLTERFRNQ</sequence>
<reference evidence="6" key="1">
    <citation type="journal article" date="2022" name="Arch. Microbiol.">
        <title>Microbulbifer okhotskensis sp. nov., isolated from a deep bottom sediment of the Okhotsk Sea.</title>
        <authorList>
            <person name="Romanenko L."/>
            <person name="Kurilenko V."/>
            <person name="Otstavnykh N."/>
            <person name="Velansky P."/>
            <person name="Isaeva M."/>
            <person name="Mikhailov V."/>
        </authorList>
    </citation>
    <scope>NUCLEOTIDE SEQUENCE</scope>
    <source>
        <strain evidence="6">OS29</strain>
    </source>
</reference>
<organism evidence="6 7">
    <name type="scientific">Microbulbifer okhotskensis</name>
    <dbReference type="NCBI Taxonomy" id="2926617"/>
    <lineage>
        <taxon>Bacteria</taxon>
        <taxon>Pseudomonadati</taxon>
        <taxon>Pseudomonadota</taxon>
        <taxon>Gammaproteobacteria</taxon>
        <taxon>Cellvibrionales</taxon>
        <taxon>Microbulbiferaceae</taxon>
        <taxon>Microbulbifer</taxon>
    </lineage>
</organism>
<keyword evidence="3" id="KW-0238">DNA-binding</keyword>
<dbReference type="EMBL" id="JALBWM010000046">
    <property type="protein sequence ID" value="MCO1335029.1"/>
    <property type="molecule type" value="Genomic_DNA"/>
</dbReference>
<evidence type="ECO:0000256" key="4">
    <source>
        <dbReference type="ARBA" id="ARBA00023163"/>
    </source>
</evidence>
<evidence type="ECO:0000313" key="6">
    <source>
        <dbReference type="EMBL" id="MCO1335029.1"/>
    </source>
</evidence>
<accession>A0A9X2EML3</accession>
<dbReference type="RefSeq" id="WP_252467179.1">
    <property type="nucleotide sequence ID" value="NZ_JALBWM010000046.1"/>
</dbReference>
<dbReference type="Gene3D" id="3.40.190.10">
    <property type="entry name" value="Periplasmic binding protein-like II"/>
    <property type="match status" value="2"/>
</dbReference>
<dbReference type="PANTHER" id="PTHR30118">
    <property type="entry name" value="HTH-TYPE TRANSCRIPTIONAL REGULATOR LEUO-RELATED"/>
    <property type="match status" value="1"/>
</dbReference>
<comment type="similarity">
    <text evidence="1">Belongs to the LysR transcriptional regulatory family.</text>
</comment>
<dbReference type="InterPro" id="IPR036390">
    <property type="entry name" value="WH_DNA-bd_sf"/>
</dbReference>
<evidence type="ECO:0000256" key="2">
    <source>
        <dbReference type="ARBA" id="ARBA00023015"/>
    </source>
</evidence>
<dbReference type="SUPFAM" id="SSF53850">
    <property type="entry name" value="Periplasmic binding protein-like II"/>
    <property type="match status" value="1"/>
</dbReference>
<name>A0A9X2EML3_9GAMM</name>
<dbReference type="Gene3D" id="1.10.10.10">
    <property type="entry name" value="Winged helix-like DNA-binding domain superfamily/Winged helix DNA-binding domain"/>
    <property type="match status" value="1"/>
</dbReference>
<gene>
    <name evidence="6" type="ORF">MO867_11855</name>
</gene>
<dbReference type="AlphaFoldDB" id="A0A9X2EML3"/>
<dbReference type="PANTHER" id="PTHR30118:SF15">
    <property type="entry name" value="TRANSCRIPTIONAL REGULATORY PROTEIN"/>
    <property type="match status" value="1"/>
</dbReference>
<comment type="caution">
    <text evidence="6">The sequence shown here is derived from an EMBL/GenBank/DDBJ whole genome shotgun (WGS) entry which is preliminary data.</text>
</comment>
<feature type="domain" description="HTH lysR-type" evidence="5">
    <location>
        <begin position="5"/>
        <end position="62"/>
    </location>
</feature>
<dbReference type="Proteomes" id="UP001139028">
    <property type="component" value="Unassembled WGS sequence"/>
</dbReference>
<dbReference type="SUPFAM" id="SSF46785">
    <property type="entry name" value="Winged helix' DNA-binding domain"/>
    <property type="match status" value="1"/>
</dbReference>
<dbReference type="InterPro" id="IPR005119">
    <property type="entry name" value="LysR_subst-bd"/>
</dbReference>